<dbReference type="AlphaFoldDB" id="A0A914V994"/>
<sequence length="357" mass="39959">MDAIQAHISSVYGASHDQFKTEVSTDDELDAERQSEASANSEKCEEPMEDARDGEIRTGSKFVSFAEFDEAFERWKVANHHPFRVASSETLRMPDGTTNDSFKYRYIVYHCAHYGAPRMRGVGKRPNQNYLPCGCRAMLRLNYSWSENALRITTLNSTHTGHDISADSYNKFAAKVRRPSPGLTPERVPAKRPAGHHQQQQVERKRATPALSLASNASSNPSPVPSPKAPPPAHLPLNIHQKENELLAANARLLPLLSGILGLPSLPASYHHYSSFVAQQQLQHQQESAIVTPGYVAPLDLSASNDQRSDEERFQEMHVTLQAVTDHLMQCRGAEFDAKLKQMRLVLKAWDVKLDRL</sequence>
<feature type="compositionally biased region" description="Pro residues" evidence="1">
    <location>
        <begin position="222"/>
        <end position="234"/>
    </location>
</feature>
<dbReference type="PANTHER" id="PTHR47086:SF4">
    <property type="entry name" value="BTB DOMAIN-CONTAINING PROTEIN"/>
    <property type="match status" value="1"/>
</dbReference>
<proteinExistence type="predicted"/>
<evidence type="ECO:0000313" key="4">
    <source>
        <dbReference type="WBParaSite" id="PSAMB.scaffold1667size28904.g14279.t1"/>
    </source>
</evidence>
<accession>A0A914V994</accession>
<dbReference type="WBParaSite" id="PSAMB.scaffold1667size28904.g14279.t1">
    <property type="protein sequence ID" value="PSAMB.scaffold1667size28904.g14279.t1"/>
    <property type="gene ID" value="PSAMB.scaffold1667size28904.g14279"/>
</dbReference>
<reference evidence="4" key="1">
    <citation type="submission" date="2022-11" db="UniProtKB">
        <authorList>
            <consortium name="WormBaseParasite"/>
        </authorList>
    </citation>
    <scope>IDENTIFICATION</scope>
</reference>
<evidence type="ECO:0000259" key="2">
    <source>
        <dbReference type="Pfam" id="PF21599"/>
    </source>
</evidence>
<name>A0A914V994_9BILA</name>
<dbReference type="InterPro" id="IPR048325">
    <property type="entry name" value="ZSWIM3_N"/>
</dbReference>
<organism evidence="3 4">
    <name type="scientific">Plectus sambesii</name>
    <dbReference type="NCBI Taxonomy" id="2011161"/>
    <lineage>
        <taxon>Eukaryota</taxon>
        <taxon>Metazoa</taxon>
        <taxon>Ecdysozoa</taxon>
        <taxon>Nematoda</taxon>
        <taxon>Chromadorea</taxon>
        <taxon>Plectida</taxon>
        <taxon>Plectina</taxon>
        <taxon>Plectoidea</taxon>
        <taxon>Plectidae</taxon>
        <taxon>Plectus</taxon>
    </lineage>
</organism>
<protein>
    <submittedName>
        <fullName evidence="4">FAR1 domain-containing protein</fullName>
    </submittedName>
</protein>
<feature type="region of interest" description="Disordered" evidence="1">
    <location>
        <begin position="175"/>
        <end position="236"/>
    </location>
</feature>
<dbReference type="Pfam" id="PF21599">
    <property type="entry name" value="ZSWIM3_N"/>
    <property type="match status" value="1"/>
</dbReference>
<feature type="compositionally biased region" description="Low complexity" evidence="1">
    <location>
        <begin position="208"/>
        <end position="221"/>
    </location>
</feature>
<evidence type="ECO:0000256" key="1">
    <source>
        <dbReference type="SAM" id="MobiDB-lite"/>
    </source>
</evidence>
<evidence type="ECO:0000313" key="3">
    <source>
        <dbReference type="Proteomes" id="UP000887566"/>
    </source>
</evidence>
<dbReference type="Proteomes" id="UP000887566">
    <property type="component" value="Unplaced"/>
</dbReference>
<dbReference type="PANTHER" id="PTHR47086">
    <property type="entry name" value="BTB DOMAIN-CONTAINING PROTEIN"/>
    <property type="match status" value="1"/>
</dbReference>
<feature type="region of interest" description="Disordered" evidence="1">
    <location>
        <begin position="17"/>
        <end position="56"/>
    </location>
</feature>
<feature type="domain" description="ZSWIM3 N-terminal" evidence="2">
    <location>
        <begin position="57"/>
        <end position="160"/>
    </location>
</feature>
<feature type="compositionally biased region" description="Basic and acidic residues" evidence="1">
    <location>
        <begin position="42"/>
        <end position="56"/>
    </location>
</feature>
<dbReference type="InterPro" id="IPR040854">
    <property type="entry name" value="ZSWIM9"/>
</dbReference>
<keyword evidence="3" id="KW-1185">Reference proteome</keyword>